<feature type="compositionally biased region" description="Polar residues" evidence="1">
    <location>
        <begin position="159"/>
        <end position="178"/>
    </location>
</feature>
<keyword evidence="3" id="KW-1185">Reference proteome</keyword>
<reference evidence="2 3" key="1">
    <citation type="journal article" date="2019" name="PLoS ONE">
        <title>Comparative genome analysis indicates high evolutionary potential of pathogenicity genes in Colletotrichum tanaceti.</title>
        <authorList>
            <person name="Lelwala R.V."/>
            <person name="Korhonen P.K."/>
            <person name="Young N.D."/>
            <person name="Scott J.B."/>
            <person name="Ades P.A."/>
            <person name="Gasser R.B."/>
            <person name="Taylor P.W.J."/>
        </authorList>
    </citation>
    <scope>NUCLEOTIDE SEQUENCE [LARGE SCALE GENOMIC DNA]</scope>
    <source>
        <strain evidence="2">BRIP57314</strain>
    </source>
</reference>
<sequence>MSTLKDNVLRLDTQTRPNVSTRTPRASNAAAVSLGSELITSPVCLCRYRAKFQGSAPLLTASILSHSGGSSSPLSLGSSPVTSSVAAEKKCIESKKPDTRAMRALQPSGSGPSSASVSISPWVYVAPTTLNRRGRCSPVGGWESGSGNAVAAAAAAATGLTSSGDGQPSKTTSWSPTSGRAWEVPMYPVSVLMKYRCLTRMKLADSWETVPPWGSAMNSRPYSSAASGTPEERDKGVDGPLVGRGIPFRRERRRLPRLHRGTEAFGIGRRLWPDERNGAAGHARRLHHDLAGAAASRARPEADLGRGGAGRVKDVGVRQSDRAVDGDGPVRHPRGGLDLAGIDVAAVEEVQPPERVQVGLAELAVDLLDGQRVVGPDAVPDGRGGRAQGAVDLVSRVRAAFPVEGLQLAEEGLVGEGQHHLDGVEDEAPHAGAGQDLLVAGAHDGAAEDGQRDAVGPAEHKGPLVGEADLLPDPETLEPGPLEELGDAVPGLLVKGQGHRGPGELRVAATGRVGPPGPSFRVHGLLAEMTQRGEGQLAVRVLRPEPHDDVVRPAVDVAHHVDLLVALLEVGLVDAQRVDPQPPGRIAVSEMPQGGGKVRTDVQAGRRGARRRRRGLDDVGVLLPARGRPDVRQALVLELVVVKGDVGVDARQGVQPGRLSAGSVFWISFRVGGNRMADGRRGDRAT</sequence>
<evidence type="ECO:0000313" key="2">
    <source>
        <dbReference type="EMBL" id="TKW53372.1"/>
    </source>
</evidence>
<organism evidence="2 3">
    <name type="scientific">Colletotrichum tanaceti</name>
    <dbReference type="NCBI Taxonomy" id="1306861"/>
    <lineage>
        <taxon>Eukaryota</taxon>
        <taxon>Fungi</taxon>
        <taxon>Dikarya</taxon>
        <taxon>Ascomycota</taxon>
        <taxon>Pezizomycotina</taxon>
        <taxon>Sordariomycetes</taxon>
        <taxon>Hypocreomycetidae</taxon>
        <taxon>Glomerellales</taxon>
        <taxon>Glomerellaceae</taxon>
        <taxon>Colletotrichum</taxon>
        <taxon>Colletotrichum destructivum species complex</taxon>
    </lineage>
</organism>
<dbReference type="EMBL" id="PJEX01000189">
    <property type="protein sequence ID" value="TKW53372.1"/>
    <property type="molecule type" value="Genomic_DNA"/>
</dbReference>
<dbReference type="AlphaFoldDB" id="A0A4U6XDZ7"/>
<protein>
    <submittedName>
        <fullName evidence="2">Uncharacterized protein</fullName>
    </submittedName>
</protein>
<feature type="compositionally biased region" description="Polar residues" evidence="1">
    <location>
        <begin position="12"/>
        <end position="24"/>
    </location>
</feature>
<dbReference type="Proteomes" id="UP000310108">
    <property type="component" value="Unassembled WGS sequence"/>
</dbReference>
<feature type="region of interest" description="Disordered" evidence="1">
    <location>
        <begin position="159"/>
        <end position="179"/>
    </location>
</feature>
<feature type="region of interest" description="Disordered" evidence="1">
    <location>
        <begin position="95"/>
        <end position="116"/>
    </location>
</feature>
<feature type="region of interest" description="Disordered" evidence="1">
    <location>
        <begin position="214"/>
        <end position="244"/>
    </location>
</feature>
<name>A0A4U6XDZ7_9PEZI</name>
<gene>
    <name evidence="2" type="ORF">CTA1_7661</name>
</gene>
<feature type="compositionally biased region" description="Basic and acidic residues" evidence="1">
    <location>
        <begin position="445"/>
        <end position="462"/>
    </location>
</feature>
<feature type="compositionally biased region" description="Low complexity" evidence="1">
    <location>
        <begin position="107"/>
        <end position="116"/>
    </location>
</feature>
<evidence type="ECO:0000256" key="1">
    <source>
        <dbReference type="SAM" id="MobiDB-lite"/>
    </source>
</evidence>
<feature type="region of interest" description="Disordered" evidence="1">
    <location>
        <begin position="1"/>
        <end position="24"/>
    </location>
</feature>
<evidence type="ECO:0000313" key="3">
    <source>
        <dbReference type="Proteomes" id="UP000310108"/>
    </source>
</evidence>
<accession>A0A4U6XDZ7</accession>
<feature type="region of interest" description="Disordered" evidence="1">
    <location>
        <begin position="445"/>
        <end position="516"/>
    </location>
</feature>
<comment type="caution">
    <text evidence="2">The sequence shown here is derived from an EMBL/GenBank/DDBJ whole genome shotgun (WGS) entry which is preliminary data.</text>
</comment>
<feature type="region of interest" description="Disordered" evidence="1">
    <location>
        <begin position="293"/>
        <end position="313"/>
    </location>
</feature>
<proteinExistence type="predicted"/>
<feature type="compositionally biased region" description="Polar residues" evidence="1">
    <location>
        <begin position="216"/>
        <end position="227"/>
    </location>
</feature>